<name>A0A1H3TSA0_9PSEU</name>
<dbReference type="EMBL" id="FNOK01000090">
    <property type="protein sequence ID" value="SDZ52788.1"/>
    <property type="molecule type" value="Genomic_DNA"/>
</dbReference>
<keyword evidence="2" id="KW-1185">Reference proteome</keyword>
<evidence type="ECO:0000313" key="2">
    <source>
        <dbReference type="Proteomes" id="UP000199529"/>
    </source>
</evidence>
<gene>
    <name evidence="1" type="ORF">SAMN05216215_109016</name>
</gene>
<evidence type="ECO:0000313" key="1">
    <source>
        <dbReference type="EMBL" id="SDZ52788.1"/>
    </source>
</evidence>
<dbReference type="AlphaFoldDB" id="A0A1H3TSA0"/>
<dbReference type="STRING" id="418495.SAMN05216215_109016"/>
<dbReference type="OrthoDB" id="3677880at2"/>
<sequence>MVATPKDVAKAAEHGWLRPGEAFHRIFHRAPGFLASTVAGRNAVPHAPANPVPKCKQEVSETYLKPADLTVRGDYLGDEWVHDAGIRGWATAADSGQLAIRSADVLAAGNGYAWLVATNQRIAVVIPDRFVDLPASRAPSPAPLPGLDTSLITWWEQPPNAVRGIRDVLLGRTFVGAPFASIDFADGSNLLLRQ</sequence>
<protein>
    <submittedName>
        <fullName evidence="1">Uncharacterized protein</fullName>
    </submittedName>
</protein>
<dbReference type="RefSeq" id="WP_093278376.1">
    <property type="nucleotide sequence ID" value="NZ_FNOK01000090.1"/>
</dbReference>
<accession>A0A1H3TSA0</accession>
<reference evidence="2" key="1">
    <citation type="submission" date="2016-10" db="EMBL/GenBank/DDBJ databases">
        <authorList>
            <person name="Varghese N."/>
            <person name="Submissions S."/>
        </authorList>
    </citation>
    <scope>NUCLEOTIDE SEQUENCE [LARGE SCALE GENOMIC DNA]</scope>
    <source>
        <strain evidence="2">CGMCC 4.3530</strain>
    </source>
</reference>
<dbReference type="Proteomes" id="UP000199529">
    <property type="component" value="Unassembled WGS sequence"/>
</dbReference>
<organism evidence="1 2">
    <name type="scientific">Saccharopolyspora shandongensis</name>
    <dbReference type="NCBI Taxonomy" id="418495"/>
    <lineage>
        <taxon>Bacteria</taxon>
        <taxon>Bacillati</taxon>
        <taxon>Actinomycetota</taxon>
        <taxon>Actinomycetes</taxon>
        <taxon>Pseudonocardiales</taxon>
        <taxon>Pseudonocardiaceae</taxon>
        <taxon>Saccharopolyspora</taxon>
    </lineage>
</organism>
<proteinExistence type="predicted"/>